<dbReference type="Proteomes" id="UP000313395">
    <property type="component" value="Unassembled WGS sequence"/>
</dbReference>
<gene>
    <name evidence="1" type="ORF">FHK04_09360</name>
</gene>
<comment type="caution">
    <text evidence="1">The sequence shown here is derived from an EMBL/GenBank/DDBJ whole genome shotgun (WGS) entry which is preliminary data.</text>
</comment>
<proteinExistence type="predicted"/>
<keyword evidence="2" id="KW-1185">Reference proteome</keyword>
<accession>A0A5C5E606</accession>
<evidence type="ECO:0000313" key="1">
    <source>
        <dbReference type="EMBL" id="TNV68413.1"/>
    </source>
</evidence>
<dbReference type="AlphaFoldDB" id="A0A5C5E606"/>
<reference evidence="1 2" key="1">
    <citation type="submission" date="2019-06" db="EMBL/GenBank/DDBJ databases">
        <title>Description Trichococcus psychrophilus sp. nov., isolated from a cold spring, by genomic and phenotypic analyses.</title>
        <authorList>
            <person name="Zakharyuk A."/>
        </authorList>
    </citation>
    <scope>NUCLEOTIDE SEQUENCE [LARGE SCALE GENOMIC DNA]</scope>
    <source>
        <strain evidence="1 2">SKBG</strain>
    </source>
</reference>
<sequence length="177" mass="20293">MDQNECQFPCLRDIAEGNVKLPPQSLKKRVQLSIKRNLTPTQIKALHKNATVAKKYLFKTLGKEMPVAKVVPSLSGVRLKAGDTVRVRTMEEIDAMLNGSRKTRGCAFMDGMERYCGTTQRVLKSMERFVDERELKVKKCNGIILLENVMCEGVTAFGRCDRCCLMFWREEWLEKIE</sequence>
<evidence type="ECO:0000313" key="2">
    <source>
        <dbReference type="Proteomes" id="UP000313395"/>
    </source>
</evidence>
<organism evidence="1 2">
    <name type="scientific">Trichococcus shcherbakoviae subsp. psychrophilus</name>
    <dbReference type="NCBI Taxonomy" id="2585775"/>
    <lineage>
        <taxon>Bacteria</taxon>
        <taxon>Bacillati</taxon>
        <taxon>Bacillota</taxon>
        <taxon>Bacilli</taxon>
        <taxon>Lactobacillales</taxon>
        <taxon>Carnobacteriaceae</taxon>
        <taxon>Trichococcus</taxon>
    </lineage>
</organism>
<protein>
    <submittedName>
        <fullName evidence="1">Uncharacterized protein</fullName>
    </submittedName>
</protein>
<name>A0A5C5E606_9LACT</name>
<dbReference type="RefSeq" id="WP_086629589.1">
    <property type="nucleotide sequence ID" value="NZ_VENO01000003.1"/>
</dbReference>
<dbReference type="EMBL" id="VENO01000003">
    <property type="protein sequence ID" value="TNV68413.1"/>
    <property type="molecule type" value="Genomic_DNA"/>
</dbReference>